<organism evidence="3 4">
    <name type="scientific">Cytospora schulzeri</name>
    <dbReference type="NCBI Taxonomy" id="448051"/>
    <lineage>
        <taxon>Eukaryota</taxon>
        <taxon>Fungi</taxon>
        <taxon>Dikarya</taxon>
        <taxon>Ascomycota</taxon>
        <taxon>Pezizomycotina</taxon>
        <taxon>Sordariomycetes</taxon>
        <taxon>Sordariomycetidae</taxon>
        <taxon>Diaporthales</taxon>
        <taxon>Cytosporaceae</taxon>
        <taxon>Cytospora</taxon>
    </lineage>
</organism>
<dbReference type="OrthoDB" id="47007at2759"/>
<feature type="coiled-coil region" evidence="1">
    <location>
        <begin position="339"/>
        <end position="395"/>
    </location>
</feature>
<dbReference type="Proteomes" id="UP000283895">
    <property type="component" value="Unassembled WGS sequence"/>
</dbReference>
<evidence type="ECO:0000256" key="1">
    <source>
        <dbReference type="SAM" id="Coils"/>
    </source>
</evidence>
<dbReference type="STRING" id="356882.A0A423X3U7"/>
<dbReference type="AlphaFoldDB" id="A0A423X3U7"/>
<evidence type="ECO:0000313" key="3">
    <source>
        <dbReference type="EMBL" id="ROW10530.1"/>
    </source>
</evidence>
<feature type="coiled-coil region" evidence="1">
    <location>
        <begin position="265"/>
        <end position="303"/>
    </location>
</feature>
<dbReference type="EMBL" id="LKEA01000003">
    <property type="protein sequence ID" value="ROW10530.1"/>
    <property type="molecule type" value="Genomic_DNA"/>
</dbReference>
<proteinExistence type="predicted"/>
<feature type="compositionally biased region" description="Polar residues" evidence="2">
    <location>
        <begin position="172"/>
        <end position="185"/>
    </location>
</feature>
<evidence type="ECO:0000256" key="2">
    <source>
        <dbReference type="SAM" id="MobiDB-lite"/>
    </source>
</evidence>
<keyword evidence="1" id="KW-0175">Coiled coil</keyword>
<reference evidence="3 4" key="1">
    <citation type="submission" date="2015-09" db="EMBL/GenBank/DDBJ databases">
        <title>Host preference determinants of Valsa canker pathogens revealed by comparative genomics.</title>
        <authorList>
            <person name="Yin Z."/>
            <person name="Huang L."/>
        </authorList>
    </citation>
    <scope>NUCLEOTIDE SEQUENCE [LARGE SCALE GENOMIC DNA]</scope>
    <source>
        <strain evidence="3 4">03-1</strain>
    </source>
</reference>
<keyword evidence="4" id="KW-1185">Reference proteome</keyword>
<protein>
    <submittedName>
        <fullName evidence="3">Uncharacterized protein</fullName>
    </submittedName>
</protein>
<name>A0A423X3U7_9PEZI</name>
<evidence type="ECO:0000313" key="4">
    <source>
        <dbReference type="Proteomes" id="UP000283895"/>
    </source>
</evidence>
<sequence>MVDASHILNISTPAVIEWVDPDGQMRYRCLQEGCPRLSTRSGPGDVITFNICFDFSNNAAFLKLRAPFTVMESKTGGSIFLFIPPERVTKLATEQPDTLPEDVKAQIVNPMRLQLHLDKPADFIGPLGQQWEEQLRLVSDVISRGSVLSIQEQADLATLYSGRGGRLVSDAESVSPTVTQQQRTTLGEEEIASKAGEQSLPPYPGLLPIPSESSGVGDVSKKRRRSSSAAGVEEHTRVLKRLVSEIYGGLGQEVYAIKQELHATKQDHAFKYEALKQEMETAKQEYATKHEAMKQSLEATKQKLYTTNLSSHRSTLDVAATKNQLEKTRQRLKEMFGLLRKTSQALRAIHDEVHEAKNDTVQYVDSSVEEVRGKLEAAKEELEEQIADIMNQTHQGLDVQVDEQLITAKSELEDFVKDELRDASTSIIRHLRDTAFYLSVESP</sequence>
<gene>
    <name evidence="3" type="ORF">VMCG_01705</name>
</gene>
<comment type="caution">
    <text evidence="3">The sequence shown here is derived from an EMBL/GenBank/DDBJ whole genome shotgun (WGS) entry which is preliminary data.</text>
</comment>
<feature type="region of interest" description="Disordered" evidence="2">
    <location>
        <begin position="170"/>
        <end position="234"/>
    </location>
</feature>
<accession>A0A423X3U7</accession>